<dbReference type="AlphaFoldDB" id="A0A6G0XW24"/>
<dbReference type="OrthoDB" id="420169at2759"/>
<dbReference type="PROSITE" id="PS00141">
    <property type="entry name" value="ASP_PROTEASE"/>
    <property type="match status" value="1"/>
</dbReference>
<evidence type="ECO:0000313" key="4">
    <source>
        <dbReference type="Proteomes" id="UP000478052"/>
    </source>
</evidence>
<dbReference type="GO" id="GO:0004190">
    <property type="term" value="F:aspartic-type endopeptidase activity"/>
    <property type="evidence" value="ECO:0007669"/>
    <property type="project" value="InterPro"/>
</dbReference>
<dbReference type="InterPro" id="IPR018061">
    <property type="entry name" value="Retropepsins"/>
</dbReference>
<dbReference type="Pfam" id="PF00077">
    <property type="entry name" value="RVP"/>
    <property type="match status" value="1"/>
</dbReference>
<keyword evidence="4" id="KW-1185">Reference proteome</keyword>
<reference evidence="3 4" key="1">
    <citation type="submission" date="2019-08" db="EMBL/GenBank/DDBJ databases">
        <title>Whole genome of Aphis craccivora.</title>
        <authorList>
            <person name="Voronova N.V."/>
            <person name="Shulinski R.S."/>
            <person name="Bandarenka Y.V."/>
            <person name="Zhorov D.G."/>
            <person name="Warner D."/>
        </authorList>
    </citation>
    <scope>NUCLEOTIDE SEQUENCE [LARGE SCALE GENOMIC DNA]</scope>
    <source>
        <strain evidence="3">180601</strain>
        <tissue evidence="3">Whole Body</tissue>
    </source>
</reference>
<evidence type="ECO:0000256" key="1">
    <source>
        <dbReference type="ARBA" id="ARBA00022801"/>
    </source>
</evidence>
<name>A0A6G0XW24_APHCR</name>
<evidence type="ECO:0000259" key="2">
    <source>
        <dbReference type="Pfam" id="PF00077"/>
    </source>
</evidence>
<accession>A0A6G0XW24</accession>
<evidence type="ECO:0000313" key="3">
    <source>
        <dbReference type="EMBL" id="KAF0744888.1"/>
    </source>
</evidence>
<dbReference type="EMBL" id="VUJU01007498">
    <property type="protein sequence ID" value="KAF0744888.1"/>
    <property type="molecule type" value="Genomic_DNA"/>
</dbReference>
<dbReference type="SUPFAM" id="SSF50630">
    <property type="entry name" value="Acid proteases"/>
    <property type="match status" value="1"/>
</dbReference>
<dbReference type="Proteomes" id="UP000478052">
    <property type="component" value="Unassembled WGS sequence"/>
</dbReference>
<feature type="domain" description="Retropepsins" evidence="2">
    <location>
        <begin position="31"/>
        <end position="61"/>
    </location>
</feature>
<proteinExistence type="predicted"/>
<gene>
    <name evidence="3" type="ORF">FWK35_00026485</name>
</gene>
<protein>
    <recommendedName>
        <fullName evidence="2">Retropepsins domain-containing protein</fullName>
    </recommendedName>
</protein>
<dbReference type="GO" id="GO:0006508">
    <property type="term" value="P:proteolysis"/>
    <property type="evidence" value="ECO:0007669"/>
    <property type="project" value="InterPro"/>
</dbReference>
<dbReference type="InterPro" id="IPR021109">
    <property type="entry name" value="Peptidase_aspartic_dom_sf"/>
</dbReference>
<sequence length="81" mass="8812">MCTVSPSNSPLISILSHPLDLSQEIVPPPNYRPEISIKLFNTPYSALLDSGASVSAISESLFKTFKNDPAKHKIPLFSLTV</sequence>
<comment type="caution">
    <text evidence="3">The sequence shown here is derived from an EMBL/GenBank/DDBJ whole genome shotgun (WGS) entry which is preliminary data.</text>
</comment>
<keyword evidence="1" id="KW-0378">Hydrolase</keyword>
<dbReference type="Gene3D" id="2.40.70.10">
    <property type="entry name" value="Acid Proteases"/>
    <property type="match status" value="1"/>
</dbReference>
<organism evidence="3 4">
    <name type="scientific">Aphis craccivora</name>
    <name type="common">Cowpea aphid</name>
    <dbReference type="NCBI Taxonomy" id="307492"/>
    <lineage>
        <taxon>Eukaryota</taxon>
        <taxon>Metazoa</taxon>
        <taxon>Ecdysozoa</taxon>
        <taxon>Arthropoda</taxon>
        <taxon>Hexapoda</taxon>
        <taxon>Insecta</taxon>
        <taxon>Pterygota</taxon>
        <taxon>Neoptera</taxon>
        <taxon>Paraneoptera</taxon>
        <taxon>Hemiptera</taxon>
        <taxon>Sternorrhyncha</taxon>
        <taxon>Aphidomorpha</taxon>
        <taxon>Aphidoidea</taxon>
        <taxon>Aphididae</taxon>
        <taxon>Aphidini</taxon>
        <taxon>Aphis</taxon>
        <taxon>Aphis</taxon>
    </lineage>
</organism>
<dbReference type="InterPro" id="IPR001969">
    <property type="entry name" value="Aspartic_peptidase_AS"/>
</dbReference>